<dbReference type="GO" id="GO:0006816">
    <property type="term" value="P:calcium ion transport"/>
    <property type="evidence" value="ECO:0007669"/>
    <property type="project" value="TreeGrafter"/>
</dbReference>
<keyword evidence="3" id="KW-0677">Repeat</keyword>
<reference evidence="8 9" key="1">
    <citation type="submission" date="2023-03" db="EMBL/GenBank/DDBJ databases">
        <title>Genome insight into feeding habits of ladybird beetles.</title>
        <authorList>
            <person name="Li H.-S."/>
            <person name="Huang Y.-H."/>
            <person name="Pang H."/>
        </authorList>
    </citation>
    <scope>NUCLEOTIDE SEQUENCE [LARGE SCALE GENOMIC DNA]</scope>
    <source>
        <strain evidence="8">SYSU_2023b</strain>
        <tissue evidence="8">Whole body</tissue>
    </source>
</reference>
<comment type="subcellular location">
    <subcellularLocation>
        <location evidence="1">Membrane</location>
    </subcellularLocation>
</comment>
<dbReference type="PANTHER" id="PTHR46730:SF1">
    <property type="entry name" value="PLAT DOMAIN-CONTAINING PROTEIN"/>
    <property type="match status" value="1"/>
</dbReference>
<evidence type="ECO:0000259" key="7">
    <source>
        <dbReference type="Pfam" id="PF02010"/>
    </source>
</evidence>
<protein>
    <recommendedName>
        <fullName evidence="7">PKD/REJ-like domain-containing protein</fullName>
    </recommendedName>
</protein>
<evidence type="ECO:0000256" key="6">
    <source>
        <dbReference type="SAM" id="SignalP"/>
    </source>
</evidence>
<evidence type="ECO:0000256" key="5">
    <source>
        <dbReference type="ARBA" id="ARBA00023136"/>
    </source>
</evidence>
<proteinExistence type="predicted"/>
<evidence type="ECO:0000313" key="9">
    <source>
        <dbReference type="Proteomes" id="UP001431783"/>
    </source>
</evidence>
<evidence type="ECO:0000256" key="2">
    <source>
        <dbReference type="ARBA" id="ARBA00022692"/>
    </source>
</evidence>
<comment type="caution">
    <text evidence="8">The sequence shown here is derived from an EMBL/GenBank/DDBJ whole genome shotgun (WGS) entry which is preliminary data.</text>
</comment>
<keyword evidence="6" id="KW-0732">Signal</keyword>
<feature type="chain" id="PRO_5043699434" description="PKD/REJ-like domain-containing protein" evidence="6">
    <location>
        <begin position="23"/>
        <end position="178"/>
    </location>
</feature>
<accession>A0AAW1VBW7</accession>
<feature type="domain" description="PKD/REJ-like" evidence="7">
    <location>
        <begin position="83"/>
        <end position="173"/>
    </location>
</feature>
<dbReference type="Pfam" id="PF02010">
    <property type="entry name" value="REJ"/>
    <property type="match status" value="1"/>
</dbReference>
<keyword evidence="9" id="KW-1185">Reference proteome</keyword>
<evidence type="ECO:0000256" key="1">
    <source>
        <dbReference type="ARBA" id="ARBA00004370"/>
    </source>
</evidence>
<name>A0AAW1VBW7_9CUCU</name>
<evidence type="ECO:0000256" key="3">
    <source>
        <dbReference type="ARBA" id="ARBA00022737"/>
    </source>
</evidence>
<sequence length="178" mass="20629">MRKMNILISFSTILFYFSLVENAKDPKAPSSIRDNTNCKSTIEFTNCEKQKKIVYRNDDLKMRTHFIYCEKHEYIFDYELVNQDTDEVLNYHNNFGPTLVVKRFTLDPGEYSVVLNVKLSNGDSFINTEYCQLSVLKASIFPIIRGGFERYVTAGNDIVLDASDSMDYTNQDPIDQKI</sequence>
<dbReference type="InterPro" id="IPR002859">
    <property type="entry name" value="PKD/REJ-like"/>
</dbReference>
<keyword evidence="2" id="KW-0812">Transmembrane</keyword>
<evidence type="ECO:0000313" key="8">
    <source>
        <dbReference type="EMBL" id="KAK9892879.1"/>
    </source>
</evidence>
<dbReference type="GO" id="GO:0005886">
    <property type="term" value="C:plasma membrane"/>
    <property type="evidence" value="ECO:0007669"/>
    <property type="project" value="TreeGrafter"/>
</dbReference>
<dbReference type="Proteomes" id="UP001431783">
    <property type="component" value="Unassembled WGS sequence"/>
</dbReference>
<dbReference type="GO" id="GO:0005261">
    <property type="term" value="F:monoatomic cation channel activity"/>
    <property type="evidence" value="ECO:0007669"/>
    <property type="project" value="TreeGrafter"/>
</dbReference>
<evidence type="ECO:0000256" key="4">
    <source>
        <dbReference type="ARBA" id="ARBA00022989"/>
    </source>
</evidence>
<organism evidence="8 9">
    <name type="scientific">Henosepilachna vigintioctopunctata</name>
    <dbReference type="NCBI Taxonomy" id="420089"/>
    <lineage>
        <taxon>Eukaryota</taxon>
        <taxon>Metazoa</taxon>
        <taxon>Ecdysozoa</taxon>
        <taxon>Arthropoda</taxon>
        <taxon>Hexapoda</taxon>
        <taxon>Insecta</taxon>
        <taxon>Pterygota</taxon>
        <taxon>Neoptera</taxon>
        <taxon>Endopterygota</taxon>
        <taxon>Coleoptera</taxon>
        <taxon>Polyphaga</taxon>
        <taxon>Cucujiformia</taxon>
        <taxon>Coccinelloidea</taxon>
        <taxon>Coccinellidae</taxon>
        <taxon>Epilachninae</taxon>
        <taxon>Epilachnini</taxon>
        <taxon>Henosepilachna</taxon>
    </lineage>
</organism>
<dbReference type="PANTHER" id="PTHR46730">
    <property type="entry name" value="POLYCYSTIN-1"/>
    <property type="match status" value="1"/>
</dbReference>
<keyword evidence="5" id="KW-0472">Membrane</keyword>
<feature type="signal peptide" evidence="6">
    <location>
        <begin position="1"/>
        <end position="22"/>
    </location>
</feature>
<keyword evidence="4" id="KW-1133">Transmembrane helix</keyword>
<dbReference type="AlphaFoldDB" id="A0AAW1VBW7"/>
<gene>
    <name evidence="8" type="ORF">WA026_022559</name>
</gene>
<dbReference type="EMBL" id="JARQZJ010000140">
    <property type="protein sequence ID" value="KAK9892879.1"/>
    <property type="molecule type" value="Genomic_DNA"/>
</dbReference>